<dbReference type="GO" id="GO:0071111">
    <property type="term" value="F:cyclic-guanylate-specific phosphodiesterase activity"/>
    <property type="evidence" value="ECO:0007669"/>
    <property type="project" value="InterPro"/>
</dbReference>
<gene>
    <name evidence="2" type="ORF">EDC35_101515</name>
</gene>
<dbReference type="RefSeq" id="WP_132975397.1">
    <property type="nucleotide sequence ID" value="NZ_SMAO01000001.1"/>
</dbReference>
<dbReference type="Gene3D" id="3.20.20.450">
    <property type="entry name" value="EAL domain"/>
    <property type="match status" value="1"/>
</dbReference>
<proteinExistence type="predicted"/>
<dbReference type="InterPro" id="IPR001633">
    <property type="entry name" value="EAL_dom"/>
</dbReference>
<dbReference type="SUPFAM" id="SSF141868">
    <property type="entry name" value="EAL domain-like"/>
    <property type="match status" value="1"/>
</dbReference>
<dbReference type="AlphaFoldDB" id="A0A4R3N604"/>
<accession>A0A4R3N604</accession>
<dbReference type="SMART" id="SM00052">
    <property type="entry name" value="EAL"/>
    <property type="match status" value="1"/>
</dbReference>
<sequence>MAKVKQILCIHPEPAELCIGALLNRQGIAVDLTEVSSSDTLRMAISQPQWWDLILCDAASYYDLDVVGSLSQVRDRLDASLVLLKSPEIQLSPAEGYRRGAADVLLRGDFDHLLMVAERELKNAAVRKRVRHLLYSSAYPDAETNRSLMVATITDLSSKLKSKQADLLLDEPGEVSGAGSSAAQTRIKSLIDAGGLVLEYQPIISFKANEEHRNMFEALVRLRDESGRLLLPESFLPIIRAAGWMDKIDLWIVRQALAILEEIQSGGAPDAVLFVNIATETLRSEQTVRAIGAFVSAASLAPGSIVLEVHKTAFKETPEALNRLAAMLRVKRHGLLVEDAKLDDGSFLENHRGLVTHVKLDRATTQGLVEGAASQNALNAFVACAHQEDVRVIALAVDHAALLPMLFGAGVDAIQGNFMSMPYESLVYPSVQRIEFGAAAVWRGPDASV</sequence>
<dbReference type="CDD" id="cd01948">
    <property type="entry name" value="EAL"/>
    <property type="match status" value="1"/>
</dbReference>
<dbReference type="PROSITE" id="PS50883">
    <property type="entry name" value="EAL"/>
    <property type="match status" value="1"/>
</dbReference>
<protein>
    <submittedName>
        <fullName evidence="2">EAL domain-containing protein (Putative c-di-GMP-specific phosphodiesterase class I)</fullName>
    </submittedName>
</protein>
<dbReference type="EMBL" id="SMAO01000001">
    <property type="protein sequence ID" value="TCT24194.1"/>
    <property type="molecule type" value="Genomic_DNA"/>
</dbReference>
<organism evidence="2 3">
    <name type="scientific">Thiobaca trueperi</name>
    <dbReference type="NCBI Taxonomy" id="127458"/>
    <lineage>
        <taxon>Bacteria</taxon>
        <taxon>Pseudomonadati</taxon>
        <taxon>Pseudomonadota</taxon>
        <taxon>Gammaproteobacteria</taxon>
        <taxon>Chromatiales</taxon>
        <taxon>Chromatiaceae</taxon>
        <taxon>Thiobaca</taxon>
    </lineage>
</organism>
<evidence type="ECO:0000313" key="2">
    <source>
        <dbReference type="EMBL" id="TCT24194.1"/>
    </source>
</evidence>
<feature type="domain" description="EAL" evidence="1">
    <location>
        <begin position="180"/>
        <end position="436"/>
    </location>
</feature>
<evidence type="ECO:0000259" key="1">
    <source>
        <dbReference type="PROSITE" id="PS50883"/>
    </source>
</evidence>
<name>A0A4R3N604_9GAMM</name>
<dbReference type="PANTHER" id="PTHR33121">
    <property type="entry name" value="CYCLIC DI-GMP PHOSPHODIESTERASE PDEF"/>
    <property type="match status" value="1"/>
</dbReference>
<evidence type="ECO:0000313" key="3">
    <source>
        <dbReference type="Proteomes" id="UP000295717"/>
    </source>
</evidence>
<comment type="caution">
    <text evidence="2">The sequence shown here is derived from an EMBL/GenBank/DDBJ whole genome shotgun (WGS) entry which is preliminary data.</text>
</comment>
<dbReference type="Proteomes" id="UP000295717">
    <property type="component" value="Unassembled WGS sequence"/>
</dbReference>
<dbReference type="Pfam" id="PF00563">
    <property type="entry name" value="EAL"/>
    <property type="match status" value="1"/>
</dbReference>
<dbReference type="PANTHER" id="PTHR33121:SF70">
    <property type="entry name" value="SIGNALING PROTEIN YKOW"/>
    <property type="match status" value="1"/>
</dbReference>
<dbReference type="InterPro" id="IPR035919">
    <property type="entry name" value="EAL_sf"/>
</dbReference>
<keyword evidence="3" id="KW-1185">Reference proteome</keyword>
<dbReference type="OrthoDB" id="5753745at2"/>
<reference evidence="2 3" key="1">
    <citation type="submission" date="2019-03" db="EMBL/GenBank/DDBJ databases">
        <title>Genomic Encyclopedia of Type Strains, Phase IV (KMG-IV): sequencing the most valuable type-strain genomes for metagenomic binning, comparative biology and taxonomic classification.</title>
        <authorList>
            <person name="Goeker M."/>
        </authorList>
    </citation>
    <scope>NUCLEOTIDE SEQUENCE [LARGE SCALE GENOMIC DNA]</scope>
    <source>
        <strain evidence="2 3">DSM 13587</strain>
    </source>
</reference>
<dbReference type="InterPro" id="IPR050706">
    <property type="entry name" value="Cyclic-di-GMP_PDE-like"/>
</dbReference>